<evidence type="ECO:0000256" key="2">
    <source>
        <dbReference type="ARBA" id="ARBA00011073"/>
    </source>
</evidence>
<keyword evidence="7 11" id="KW-0720">Serine protease</keyword>
<dbReference type="PROSITE" id="PS51892">
    <property type="entry name" value="SUBTILASE"/>
    <property type="match status" value="1"/>
</dbReference>
<evidence type="ECO:0000256" key="10">
    <source>
        <dbReference type="PIRSR" id="PIRSR615500-1"/>
    </source>
</evidence>
<feature type="signal peptide" evidence="15">
    <location>
        <begin position="1"/>
        <end position="28"/>
    </location>
</feature>
<evidence type="ECO:0000256" key="12">
    <source>
        <dbReference type="RuleBase" id="RU003355"/>
    </source>
</evidence>
<keyword evidence="4 11" id="KW-0645">Protease</keyword>
<dbReference type="RefSeq" id="WP_259623061.1">
    <property type="nucleotide sequence ID" value="NZ_JANYMP010000004.1"/>
</dbReference>
<evidence type="ECO:0000259" key="16">
    <source>
        <dbReference type="Pfam" id="PF00082"/>
    </source>
</evidence>
<evidence type="ECO:0000256" key="1">
    <source>
        <dbReference type="ARBA" id="ARBA00004162"/>
    </source>
</evidence>
<comment type="similarity">
    <text evidence="2 11 12">Belongs to the peptidase S8 family.</text>
</comment>
<keyword evidence="8 14" id="KW-1133">Transmembrane helix</keyword>
<evidence type="ECO:0000256" key="6">
    <source>
        <dbReference type="ARBA" id="ARBA00022801"/>
    </source>
</evidence>
<organism evidence="17 18">
    <name type="scientific">Umezawaea endophytica</name>
    <dbReference type="NCBI Taxonomy" id="1654476"/>
    <lineage>
        <taxon>Bacteria</taxon>
        <taxon>Bacillati</taxon>
        <taxon>Actinomycetota</taxon>
        <taxon>Actinomycetes</taxon>
        <taxon>Pseudonocardiales</taxon>
        <taxon>Pseudonocardiaceae</taxon>
        <taxon>Umezawaea</taxon>
    </lineage>
</organism>
<dbReference type="PROSITE" id="PS00138">
    <property type="entry name" value="SUBTILASE_SER"/>
    <property type="match status" value="1"/>
</dbReference>
<dbReference type="GO" id="GO:0005886">
    <property type="term" value="C:plasma membrane"/>
    <property type="evidence" value="ECO:0007669"/>
    <property type="project" value="UniProtKB-SubCell"/>
</dbReference>
<evidence type="ECO:0000256" key="15">
    <source>
        <dbReference type="SAM" id="SignalP"/>
    </source>
</evidence>
<keyword evidence="3" id="KW-1003">Cell membrane</keyword>
<feature type="active site" description="Charge relay system" evidence="10 11">
    <location>
        <position position="106"/>
    </location>
</feature>
<dbReference type="AlphaFoldDB" id="A0A9X2VJ37"/>
<evidence type="ECO:0000256" key="5">
    <source>
        <dbReference type="ARBA" id="ARBA00022692"/>
    </source>
</evidence>
<name>A0A9X2VJ37_9PSEU</name>
<feature type="region of interest" description="Disordered" evidence="13">
    <location>
        <begin position="396"/>
        <end position="424"/>
    </location>
</feature>
<dbReference type="InterPro" id="IPR023828">
    <property type="entry name" value="Peptidase_S8_Ser-AS"/>
</dbReference>
<sequence>MPVARTAHRVAATAAAALLLITAPPALTTAVSAPTNAVPPPLDRSLLPADATPAADLTYARTTKPCKASAAEDRKLTAKPHAQLVLRLDEAHRFATGKGVQIAIIDTGVQPHQRLEGRVEAGGDYVVTADRGLVDCDGHGTEVAGVAAASRDQETGFVGAAPDATILSIRQTSAFYEATTPAPDGRTVPGAVTTLAQSIVHAVELGADVINVSLTSCGPPRTPGRGERSVQAAIDWAVNTKDVVVVAAAGNIGPDCTTQNDNLDDEDVKVVASPPWYRDDVLSVASVDRQGRPSKFTVWGPWVSIAAPGEEITTVDARGEGLTDKSIADDGKEGAIQGTSFAAPYVAGIAALVREQHPELTARQVVQRLTSTAQHPGNQDGRDRKVGAGVVDPVAALTSDLPRERSEAPPTELPPLATDLDAPARPDRTGLAVALAGSGVAAGLLLLVLFLVHTTRRVRARRG</sequence>
<dbReference type="Pfam" id="PF00082">
    <property type="entry name" value="Peptidase_S8"/>
    <property type="match status" value="1"/>
</dbReference>
<comment type="subcellular location">
    <subcellularLocation>
        <location evidence="1">Cell membrane</location>
        <topology evidence="1">Single-pass membrane protein</topology>
    </subcellularLocation>
</comment>
<keyword evidence="5 14" id="KW-0812">Transmembrane</keyword>
<dbReference type="PROSITE" id="PS00137">
    <property type="entry name" value="SUBTILASE_HIS"/>
    <property type="match status" value="1"/>
</dbReference>
<evidence type="ECO:0000256" key="8">
    <source>
        <dbReference type="ARBA" id="ARBA00022989"/>
    </source>
</evidence>
<reference evidence="17" key="1">
    <citation type="submission" date="2022-08" db="EMBL/GenBank/DDBJ databases">
        <authorList>
            <person name="Tistechok S."/>
            <person name="Samborskyy M."/>
            <person name="Roman I."/>
        </authorList>
    </citation>
    <scope>NUCLEOTIDE SEQUENCE</scope>
    <source>
        <strain evidence="17">DSM 103496</strain>
    </source>
</reference>
<dbReference type="PANTHER" id="PTHR43806">
    <property type="entry name" value="PEPTIDASE S8"/>
    <property type="match status" value="1"/>
</dbReference>
<evidence type="ECO:0000313" key="18">
    <source>
        <dbReference type="Proteomes" id="UP001141259"/>
    </source>
</evidence>
<dbReference type="InterPro" id="IPR000209">
    <property type="entry name" value="Peptidase_S8/S53_dom"/>
</dbReference>
<evidence type="ECO:0000256" key="7">
    <source>
        <dbReference type="ARBA" id="ARBA00022825"/>
    </source>
</evidence>
<evidence type="ECO:0000256" key="9">
    <source>
        <dbReference type="ARBA" id="ARBA00023136"/>
    </source>
</evidence>
<keyword evidence="9 14" id="KW-0472">Membrane</keyword>
<feature type="chain" id="PRO_5040805001" evidence="15">
    <location>
        <begin position="29"/>
        <end position="463"/>
    </location>
</feature>
<feature type="active site" description="Charge relay system" evidence="10 11">
    <location>
        <position position="340"/>
    </location>
</feature>
<gene>
    <name evidence="17" type="primary">mycP</name>
    <name evidence="17" type="ORF">NZH93_11930</name>
</gene>
<dbReference type="Gene3D" id="3.40.50.200">
    <property type="entry name" value="Peptidase S8/S53 domain"/>
    <property type="match status" value="1"/>
</dbReference>
<dbReference type="InterPro" id="IPR022398">
    <property type="entry name" value="Peptidase_S8_His-AS"/>
</dbReference>
<evidence type="ECO:0000256" key="11">
    <source>
        <dbReference type="PROSITE-ProRule" id="PRU01240"/>
    </source>
</evidence>
<dbReference type="NCBIfam" id="TIGR03921">
    <property type="entry name" value="T7SS_mycosin"/>
    <property type="match status" value="1"/>
</dbReference>
<dbReference type="InterPro" id="IPR023834">
    <property type="entry name" value="T7SS_pept_S8A_mycosin"/>
</dbReference>
<dbReference type="Proteomes" id="UP001141259">
    <property type="component" value="Unassembled WGS sequence"/>
</dbReference>
<feature type="transmembrane region" description="Helical" evidence="14">
    <location>
        <begin position="431"/>
        <end position="452"/>
    </location>
</feature>
<dbReference type="GO" id="GO:0004252">
    <property type="term" value="F:serine-type endopeptidase activity"/>
    <property type="evidence" value="ECO:0007669"/>
    <property type="project" value="UniProtKB-UniRule"/>
</dbReference>
<evidence type="ECO:0000256" key="4">
    <source>
        <dbReference type="ARBA" id="ARBA00022670"/>
    </source>
</evidence>
<feature type="domain" description="Peptidase S8/S53" evidence="16">
    <location>
        <begin position="97"/>
        <end position="389"/>
    </location>
</feature>
<keyword evidence="18" id="KW-1185">Reference proteome</keyword>
<protein>
    <submittedName>
        <fullName evidence="17">Type VII secretion-associated serine protease mycosin</fullName>
    </submittedName>
</protein>
<feature type="active site" description="Charge relay system" evidence="10 11">
    <location>
        <position position="139"/>
    </location>
</feature>
<keyword evidence="6 11" id="KW-0378">Hydrolase</keyword>
<dbReference type="PANTHER" id="PTHR43806:SF11">
    <property type="entry name" value="CEREVISIN-RELATED"/>
    <property type="match status" value="1"/>
</dbReference>
<keyword evidence="15" id="KW-0732">Signal</keyword>
<dbReference type="InterPro" id="IPR036852">
    <property type="entry name" value="Peptidase_S8/S53_dom_sf"/>
</dbReference>
<dbReference type="SUPFAM" id="SSF52743">
    <property type="entry name" value="Subtilisin-like"/>
    <property type="match status" value="1"/>
</dbReference>
<dbReference type="PRINTS" id="PR00723">
    <property type="entry name" value="SUBTILISIN"/>
</dbReference>
<comment type="caution">
    <text evidence="17">The sequence shown here is derived from an EMBL/GenBank/DDBJ whole genome shotgun (WGS) entry which is preliminary data.</text>
</comment>
<dbReference type="InterPro" id="IPR015500">
    <property type="entry name" value="Peptidase_S8_subtilisin-rel"/>
</dbReference>
<proteinExistence type="inferred from homology"/>
<accession>A0A9X2VJ37</accession>
<dbReference type="GO" id="GO:0006508">
    <property type="term" value="P:proteolysis"/>
    <property type="evidence" value="ECO:0007669"/>
    <property type="project" value="UniProtKB-KW"/>
</dbReference>
<dbReference type="InterPro" id="IPR023827">
    <property type="entry name" value="Peptidase_S8_Asp-AS"/>
</dbReference>
<evidence type="ECO:0000313" key="17">
    <source>
        <dbReference type="EMBL" id="MCS7477565.1"/>
    </source>
</evidence>
<dbReference type="InterPro" id="IPR050131">
    <property type="entry name" value="Peptidase_S8_subtilisin-like"/>
</dbReference>
<evidence type="ECO:0000256" key="13">
    <source>
        <dbReference type="SAM" id="MobiDB-lite"/>
    </source>
</evidence>
<dbReference type="PROSITE" id="PS00136">
    <property type="entry name" value="SUBTILASE_ASP"/>
    <property type="match status" value="1"/>
</dbReference>
<evidence type="ECO:0000256" key="3">
    <source>
        <dbReference type="ARBA" id="ARBA00022475"/>
    </source>
</evidence>
<dbReference type="EMBL" id="JANYMP010000004">
    <property type="protein sequence ID" value="MCS7477565.1"/>
    <property type="molecule type" value="Genomic_DNA"/>
</dbReference>
<evidence type="ECO:0000256" key="14">
    <source>
        <dbReference type="SAM" id="Phobius"/>
    </source>
</evidence>